<dbReference type="SUPFAM" id="SSF53474">
    <property type="entry name" value="alpha/beta-Hydrolases"/>
    <property type="match status" value="1"/>
</dbReference>
<evidence type="ECO:0000256" key="1">
    <source>
        <dbReference type="ARBA" id="ARBA00010515"/>
    </source>
</evidence>
<comment type="caution">
    <text evidence="3">The sequence shown here is derived from an EMBL/GenBank/DDBJ whole genome shotgun (WGS) entry which is preliminary data.</text>
</comment>
<comment type="similarity">
    <text evidence="1">Belongs to the 'GDXG' lipolytic enzyme family.</text>
</comment>
<evidence type="ECO:0000259" key="2">
    <source>
        <dbReference type="Pfam" id="PF07859"/>
    </source>
</evidence>
<evidence type="ECO:0000313" key="4">
    <source>
        <dbReference type="Proteomes" id="UP001168877"/>
    </source>
</evidence>
<dbReference type="Gene3D" id="3.40.50.1820">
    <property type="entry name" value="alpha/beta hydrolase"/>
    <property type="match status" value="1"/>
</dbReference>
<dbReference type="Pfam" id="PF07859">
    <property type="entry name" value="Abhydrolase_3"/>
    <property type="match status" value="1"/>
</dbReference>
<sequence length="79" mass="8718">MHLVSGLNALIVSADYRLVPEHRLPAAIEDGFSVMKWLHAQALGDCDGWLDTCEVNFSRVFVLDDLSGANIAHHLAVKF</sequence>
<dbReference type="GO" id="GO:0016787">
    <property type="term" value="F:hydrolase activity"/>
    <property type="evidence" value="ECO:0007669"/>
    <property type="project" value="InterPro"/>
</dbReference>
<evidence type="ECO:0000313" key="3">
    <source>
        <dbReference type="EMBL" id="KAK0580396.1"/>
    </source>
</evidence>
<dbReference type="PANTHER" id="PTHR23024:SF406">
    <property type="entry name" value="CARBOXYLESTERASE 15-RELATED"/>
    <property type="match status" value="1"/>
</dbReference>
<dbReference type="InterPro" id="IPR029058">
    <property type="entry name" value="AB_hydrolase_fold"/>
</dbReference>
<accession>A0AA39RSH6</accession>
<keyword evidence="4" id="KW-1185">Reference proteome</keyword>
<reference evidence="3" key="2">
    <citation type="submission" date="2023-06" db="EMBL/GenBank/DDBJ databases">
        <authorList>
            <person name="Swenson N.G."/>
            <person name="Wegrzyn J.L."/>
            <person name="Mcevoy S.L."/>
        </authorList>
    </citation>
    <scope>NUCLEOTIDE SEQUENCE</scope>
    <source>
        <strain evidence="3">NS2018</strain>
        <tissue evidence="3">Leaf</tissue>
    </source>
</reference>
<organism evidence="3 4">
    <name type="scientific">Acer saccharum</name>
    <name type="common">Sugar maple</name>
    <dbReference type="NCBI Taxonomy" id="4024"/>
    <lineage>
        <taxon>Eukaryota</taxon>
        <taxon>Viridiplantae</taxon>
        <taxon>Streptophyta</taxon>
        <taxon>Embryophyta</taxon>
        <taxon>Tracheophyta</taxon>
        <taxon>Spermatophyta</taxon>
        <taxon>Magnoliopsida</taxon>
        <taxon>eudicotyledons</taxon>
        <taxon>Gunneridae</taxon>
        <taxon>Pentapetalae</taxon>
        <taxon>rosids</taxon>
        <taxon>malvids</taxon>
        <taxon>Sapindales</taxon>
        <taxon>Sapindaceae</taxon>
        <taxon>Hippocastanoideae</taxon>
        <taxon>Acereae</taxon>
        <taxon>Acer</taxon>
    </lineage>
</organism>
<dbReference type="InterPro" id="IPR050466">
    <property type="entry name" value="Carboxylest/Gibb_receptor"/>
</dbReference>
<dbReference type="AlphaFoldDB" id="A0AA39RSH6"/>
<reference evidence="3" key="1">
    <citation type="journal article" date="2022" name="Plant J.">
        <title>Strategies of tolerance reflected in two North American maple genomes.</title>
        <authorList>
            <person name="McEvoy S.L."/>
            <person name="Sezen U.U."/>
            <person name="Trouern-Trend A."/>
            <person name="McMahon S.M."/>
            <person name="Schaberg P.G."/>
            <person name="Yang J."/>
            <person name="Wegrzyn J.L."/>
            <person name="Swenson N.G."/>
        </authorList>
    </citation>
    <scope>NUCLEOTIDE SEQUENCE</scope>
    <source>
        <strain evidence="3">NS2018</strain>
    </source>
</reference>
<name>A0AA39RSH6_ACESA</name>
<dbReference type="EMBL" id="JAUESC010000384">
    <property type="protein sequence ID" value="KAK0580396.1"/>
    <property type="molecule type" value="Genomic_DNA"/>
</dbReference>
<feature type="domain" description="Alpha/beta hydrolase fold-3" evidence="2">
    <location>
        <begin position="2"/>
        <end position="78"/>
    </location>
</feature>
<protein>
    <recommendedName>
        <fullName evidence="2">Alpha/beta hydrolase fold-3 domain-containing protein</fullName>
    </recommendedName>
</protein>
<dbReference type="Proteomes" id="UP001168877">
    <property type="component" value="Unassembled WGS sequence"/>
</dbReference>
<proteinExistence type="inferred from homology"/>
<gene>
    <name evidence="3" type="ORF">LWI29_001428</name>
</gene>
<dbReference type="InterPro" id="IPR013094">
    <property type="entry name" value="AB_hydrolase_3"/>
</dbReference>
<dbReference type="PANTHER" id="PTHR23024">
    <property type="entry name" value="ARYLACETAMIDE DEACETYLASE"/>
    <property type="match status" value="1"/>
</dbReference>